<evidence type="ECO:0008006" key="3">
    <source>
        <dbReference type="Google" id="ProtNLM"/>
    </source>
</evidence>
<dbReference type="InterPro" id="IPR036866">
    <property type="entry name" value="RibonucZ/Hydroxyglut_hydro"/>
</dbReference>
<reference evidence="1 2" key="1">
    <citation type="journal article" date="2016" name="Nat. Commun.">
        <title>Thousands of microbial genomes shed light on interconnected biogeochemical processes in an aquifer system.</title>
        <authorList>
            <person name="Anantharaman K."/>
            <person name="Brown C.T."/>
            <person name="Hug L.A."/>
            <person name="Sharon I."/>
            <person name="Castelle C.J."/>
            <person name="Probst A.J."/>
            <person name="Thomas B.C."/>
            <person name="Singh A."/>
            <person name="Wilkins M.J."/>
            <person name="Karaoz U."/>
            <person name="Brodie E.L."/>
            <person name="Williams K.H."/>
            <person name="Hubbard S.S."/>
            <person name="Banfield J.F."/>
        </authorList>
    </citation>
    <scope>NUCLEOTIDE SEQUENCE [LARGE SCALE GENOMIC DNA]</scope>
</reference>
<dbReference type="SUPFAM" id="SSF56281">
    <property type="entry name" value="Metallo-hydrolase/oxidoreductase"/>
    <property type="match status" value="1"/>
</dbReference>
<organism evidence="1 2">
    <name type="scientific">Candidatus Kaiserbacteria bacterium RIFOXYB1_FULL_46_14</name>
    <dbReference type="NCBI Taxonomy" id="1798531"/>
    <lineage>
        <taxon>Bacteria</taxon>
        <taxon>Candidatus Kaiseribacteriota</taxon>
    </lineage>
</organism>
<dbReference type="Gene3D" id="3.60.15.10">
    <property type="entry name" value="Ribonuclease Z/Hydroxyacylglutathione hydrolase-like"/>
    <property type="match status" value="1"/>
</dbReference>
<dbReference type="PANTHER" id="PTHR43546:SF3">
    <property type="entry name" value="UPF0173 METAL-DEPENDENT HYDROLASE MJ1163"/>
    <property type="match status" value="1"/>
</dbReference>
<protein>
    <recommendedName>
        <fullName evidence="3">Metallo-beta-lactamase domain-containing protein</fullName>
    </recommendedName>
</protein>
<sequence length="213" mass="23446">MRVTKYGHCCLLVEIDGLRVLTDPGIWSRNFADLTNIDVVLITHEHQDHLHVESVQAILKNNPSAEIITNGSVGKILEEHSIVHTVLEGRDTANRAEVAIEAFDGPHATIFEKFGLVQNTGYFIANQFFYPGDAYIEPNMTVAVLALPVAGPWCKAEDALNYAIAVKPNKAFPVHDAVLGENGINLVHGLFENVLKTKGVIFESLKEGESKEF</sequence>
<comment type="caution">
    <text evidence="1">The sequence shown here is derived from an EMBL/GenBank/DDBJ whole genome shotgun (WGS) entry which is preliminary data.</text>
</comment>
<accession>A0A1F6FI65</accession>
<dbReference type="EMBL" id="MFMS01000006">
    <property type="protein sequence ID" value="OGG85551.1"/>
    <property type="molecule type" value="Genomic_DNA"/>
</dbReference>
<gene>
    <name evidence="1" type="ORF">A2392_02135</name>
</gene>
<dbReference type="Pfam" id="PF13483">
    <property type="entry name" value="Lactamase_B_3"/>
    <property type="match status" value="1"/>
</dbReference>
<proteinExistence type="predicted"/>
<name>A0A1F6FI65_9BACT</name>
<evidence type="ECO:0000313" key="2">
    <source>
        <dbReference type="Proteomes" id="UP000177395"/>
    </source>
</evidence>
<dbReference type="Proteomes" id="UP000177395">
    <property type="component" value="Unassembled WGS sequence"/>
</dbReference>
<dbReference type="AlphaFoldDB" id="A0A1F6FI65"/>
<evidence type="ECO:0000313" key="1">
    <source>
        <dbReference type="EMBL" id="OGG85551.1"/>
    </source>
</evidence>
<dbReference type="InterPro" id="IPR050114">
    <property type="entry name" value="UPF0173_UPF0282_UlaG_hydrolase"/>
</dbReference>
<dbReference type="STRING" id="1798531.A2392_02135"/>
<dbReference type="PANTHER" id="PTHR43546">
    <property type="entry name" value="UPF0173 METAL-DEPENDENT HYDROLASE MJ1163-RELATED"/>
    <property type="match status" value="1"/>
</dbReference>